<keyword evidence="3" id="KW-1185">Reference proteome</keyword>
<evidence type="ECO:0000259" key="1">
    <source>
        <dbReference type="Pfam" id="PF16694"/>
    </source>
</evidence>
<gene>
    <name evidence="2" type="ORF">E0D97_03365</name>
</gene>
<dbReference type="OrthoDB" id="5801419at2"/>
<dbReference type="EMBL" id="SJST01000001">
    <property type="protein sequence ID" value="TCD16753.1"/>
    <property type="molecule type" value="Genomic_DNA"/>
</dbReference>
<dbReference type="Pfam" id="PF16694">
    <property type="entry name" value="Cytochrome_P460"/>
    <property type="match status" value="1"/>
</dbReference>
<sequence length="187" mass="19723">MKNLIATLAIGGVAVLGVTGGVYGQSGPPFGQAEDTDYAAKLWSVMEEMGLAGVTGENVIRGFPYEGIEPHGFVLDTLYATATIDGHSGALVVKRNYGPEGVSVEEVQADAAGHLAALTVMFKREDGYDDENRNWFWAKYLPDGSLDKNPAGVELAGRVVKGNAEAGCIACHASAGDDMLYTTDHIQ</sequence>
<reference evidence="2 3" key="1">
    <citation type="journal article" date="2015" name="Antonie Van Leeuwenhoek">
        <title>Oricola cellulosilytica gen. nov., sp. nov., a cellulose-degrading bacterium of the family Phyllobacteriaceae isolated from surface seashore water, and emended descriptions of Mesorhizobium loti and Phyllobacterium myrsinacearum.</title>
        <authorList>
            <person name="Hameed A."/>
            <person name="Shahina M."/>
            <person name="Lai W.A."/>
            <person name="Lin S.Y."/>
            <person name="Young L.S."/>
            <person name="Liu Y.C."/>
            <person name="Hsu Y.H."/>
            <person name="Young C.C."/>
        </authorList>
    </citation>
    <scope>NUCLEOTIDE SEQUENCE [LARGE SCALE GENOMIC DNA]</scope>
    <source>
        <strain evidence="2 3">KCTC 52183</strain>
    </source>
</reference>
<comment type="caution">
    <text evidence="2">The sequence shown here is derived from an EMBL/GenBank/DDBJ whole genome shotgun (WGS) entry which is preliminary data.</text>
</comment>
<protein>
    <recommendedName>
        <fullName evidence="1">Cytochrome P460 domain-containing protein</fullName>
    </recommendedName>
</protein>
<dbReference type="CDD" id="cd20716">
    <property type="entry name" value="cyt_P460_fam"/>
    <property type="match status" value="1"/>
</dbReference>
<feature type="domain" description="Cytochrome P460" evidence="1">
    <location>
        <begin position="87"/>
        <end position="182"/>
    </location>
</feature>
<dbReference type="Gene3D" id="3.50.70.20">
    <property type="entry name" value="Cytochrome P460"/>
    <property type="match status" value="1"/>
</dbReference>
<name>A0A4R0PJ92_9HYPH</name>
<proteinExistence type="predicted"/>
<dbReference type="InterPro" id="IPR038142">
    <property type="entry name" value="Cytochrome_P460_sp"/>
</dbReference>
<evidence type="ECO:0000313" key="2">
    <source>
        <dbReference type="EMBL" id="TCD16753.1"/>
    </source>
</evidence>
<accession>A0A4R0PJ92</accession>
<evidence type="ECO:0000313" key="3">
    <source>
        <dbReference type="Proteomes" id="UP000291301"/>
    </source>
</evidence>
<organism evidence="2 3">
    <name type="scientific">Oricola cellulosilytica</name>
    <dbReference type="NCBI Taxonomy" id="1429082"/>
    <lineage>
        <taxon>Bacteria</taxon>
        <taxon>Pseudomonadati</taxon>
        <taxon>Pseudomonadota</taxon>
        <taxon>Alphaproteobacteria</taxon>
        <taxon>Hyphomicrobiales</taxon>
        <taxon>Ahrensiaceae</taxon>
        <taxon>Oricola</taxon>
    </lineage>
</organism>
<dbReference type="InterPro" id="IPR032033">
    <property type="entry name" value="Cytochrome_P460"/>
</dbReference>
<dbReference type="Proteomes" id="UP000291301">
    <property type="component" value="Unassembled WGS sequence"/>
</dbReference>
<dbReference type="AlphaFoldDB" id="A0A4R0PJ92"/>